<dbReference type="InterPro" id="IPR050595">
    <property type="entry name" value="Bact_response_regulator"/>
</dbReference>
<dbReference type="PROSITE" id="PS50110">
    <property type="entry name" value="RESPONSE_REGULATORY"/>
    <property type="match status" value="1"/>
</dbReference>
<dbReference type="PANTHER" id="PTHR44591:SF3">
    <property type="entry name" value="RESPONSE REGULATORY DOMAIN-CONTAINING PROTEIN"/>
    <property type="match status" value="1"/>
</dbReference>
<reference evidence="5" key="1">
    <citation type="journal article" date="2019" name="Int. J. Syst. Evol. Microbiol.">
        <title>The Global Catalogue of Microorganisms (GCM) 10K type strain sequencing project: providing services to taxonomists for standard genome sequencing and annotation.</title>
        <authorList>
            <consortium name="The Broad Institute Genomics Platform"/>
            <consortium name="The Broad Institute Genome Sequencing Center for Infectious Disease"/>
            <person name="Wu L."/>
            <person name="Ma J."/>
        </authorList>
    </citation>
    <scope>NUCLEOTIDE SEQUENCE [LARGE SCALE GENOMIC DNA]</scope>
    <source>
        <strain evidence="5">KCTC 23314</strain>
    </source>
</reference>
<name>A0ABQ3FVS5_9BURK</name>
<dbReference type="PANTHER" id="PTHR44591">
    <property type="entry name" value="STRESS RESPONSE REGULATOR PROTEIN 1"/>
    <property type="match status" value="1"/>
</dbReference>
<keyword evidence="1 2" id="KW-0597">Phosphoprotein</keyword>
<evidence type="ECO:0000313" key="4">
    <source>
        <dbReference type="EMBL" id="GHC71457.1"/>
    </source>
</evidence>
<feature type="domain" description="Response regulatory" evidence="3">
    <location>
        <begin position="4"/>
        <end position="120"/>
    </location>
</feature>
<feature type="modified residue" description="4-aspartylphosphate" evidence="2">
    <location>
        <position position="55"/>
    </location>
</feature>
<accession>A0ABQ3FVS5</accession>
<protein>
    <recommendedName>
        <fullName evidence="3">Response regulatory domain-containing protein</fullName>
    </recommendedName>
</protein>
<dbReference type="SUPFAM" id="SSF52172">
    <property type="entry name" value="CheY-like"/>
    <property type="match status" value="1"/>
</dbReference>
<dbReference type="InterPro" id="IPR001789">
    <property type="entry name" value="Sig_transdc_resp-reg_receiver"/>
</dbReference>
<evidence type="ECO:0000256" key="2">
    <source>
        <dbReference type="PROSITE-ProRule" id="PRU00169"/>
    </source>
</evidence>
<dbReference type="Proteomes" id="UP000626210">
    <property type="component" value="Unassembled WGS sequence"/>
</dbReference>
<dbReference type="InterPro" id="IPR011006">
    <property type="entry name" value="CheY-like_superfamily"/>
</dbReference>
<evidence type="ECO:0000256" key="1">
    <source>
        <dbReference type="ARBA" id="ARBA00022553"/>
    </source>
</evidence>
<evidence type="ECO:0000259" key="3">
    <source>
        <dbReference type="PROSITE" id="PS50110"/>
    </source>
</evidence>
<gene>
    <name evidence="4" type="ORF">GCM10007320_06480</name>
</gene>
<keyword evidence="5" id="KW-1185">Reference proteome</keyword>
<organism evidence="4 5">
    <name type="scientific">Pseudorhodoferax aquiterrae</name>
    <dbReference type="NCBI Taxonomy" id="747304"/>
    <lineage>
        <taxon>Bacteria</taxon>
        <taxon>Pseudomonadati</taxon>
        <taxon>Pseudomonadota</taxon>
        <taxon>Betaproteobacteria</taxon>
        <taxon>Burkholderiales</taxon>
        <taxon>Comamonadaceae</taxon>
    </lineage>
</organism>
<dbReference type="EMBL" id="BMYK01000002">
    <property type="protein sequence ID" value="GHC71457.1"/>
    <property type="molecule type" value="Genomic_DNA"/>
</dbReference>
<evidence type="ECO:0000313" key="5">
    <source>
        <dbReference type="Proteomes" id="UP000626210"/>
    </source>
</evidence>
<sequence length="122" mass="13519">MPLRIFLVEDNPLIRQSMQEMLEEVLGAQVVDWADGEAAAIGAMRRAAWDVALVDLFLVQGSGLGVARAFEQRGAGQRVYVLSNYATPSIRERCAALRIDGIYDKSTELDRLLEALGQLQRL</sequence>
<dbReference type="SMART" id="SM00448">
    <property type="entry name" value="REC"/>
    <property type="match status" value="1"/>
</dbReference>
<comment type="caution">
    <text evidence="4">The sequence shown here is derived from an EMBL/GenBank/DDBJ whole genome shotgun (WGS) entry which is preliminary data.</text>
</comment>
<dbReference type="Pfam" id="PF00072">
    <property type="entry name" value="Response_reg"/>
    <property type="match status" value="1"/>
</dbReference>
<dbReference type="RefSeq" id="WP_189685593.1">
    <property type="nucleotide sequence ID" value="NZ_BMYK01000002.1"/>
</dbReference>
<proteinExistence type="predicted"/>
<dbReference type="Gene3D" id="3.40.50.2300">
    <property type="match status" value="1"/>
</dbReference>